<comment type="caution">
    <text evidence="2">The sequence shown here is derived from an EMBL/GenBank/DDBJ whole genome shotgun (WGS) entry which is preliminary data.</text>
</comment>
<name>A0A178D976_9EURO</name>
<dbReference type="RefSeq" id="XP_022503721.1">
    <property type="nucleotide sequence ID" value="XM_022640221.1"/>
</dbReference>
<feature type="compositionally biased region" description="Polar residues" evidence="1">
    <location>
        <begin position="82"/>
        <end position="100"/>
    </location>
</feature>
<dbReference type="SUPFAM" id="SSF51101">
    <property type="entry name" value="Mannose-binding lectins"/>
    <property type="match status" value="1"/>
</dbReference>
<dbReference type="InterPro" id="IPR053002">
    <property type="entry name" value="Metalloproteinase_M10B"/>
</dbReference>
<proteinExistence type="predicted"/>
<organism evidence="2 3">
    <name type="scientific">Fonsecaea nubica</name>
    <dbReference type="NCBI Taxonomy" id="856822"/>
    <lineage>
        <taxon>Eukaryota</taxon>
        <taxon>Fungi</taxon>
        <taxon>Dikarya</taxon>
        <taxon>Ascomycota</taxon>
        <taxon>Pezizomycotina</taxon>
        <taxon>Eurotiomycetes</taxon>
        <taxon>Chaetothyriomycetidae</taxon>
        <taxon>Chaetothyriales</taxon>
        <taxon>Herpotrichiellaceae</taxon>
        <taxon>Fonsecaea</taxon>
    </lineage>
</organism>
<dbReference type="GeneID" id="34585339"/>
<reference evidence="2 3" key="1">
    <citation type="submission" date="2016-03" db="EMBL/GenBank/DDBJ databases">
        <title>The draft genome sequence of Fonsecaea nubica causative agent of cutaneous subcutaneous infection in human host.</title>
        <authorList>
            <person name="Costa F."/>
            <person name="Sybren D.H."/>
            <person name="Raittz R.T."/>
            <person name="Weiss V.A."/>
            <person name="Leao A.C."/>
            <person name="Gomes R."/>
            <person name="De Souza E.M."/>
            <person name="Pedrosa F.O."/>
            <person name="Steffens M.B."/>
            <person name="Bombassaro A."/>
            <person name="Tadra-Sfeir M.Z."/>
            <person name="Moreno L.F."/>
            <person name="Najafzadeh M.J."/>
            <person name="Felipe M.S."/>
            <person name="Teixeira M."/>
            <person name="Sun J."/>
            <person name="Xi L."/>
            <person name="Castro M.A."/>
            <person name="Vicente V.A."/>
        </authorList>
    </citation>
    <scope>NUCLEOTIDE SEQUENCE [LARGE SCALE GENOMIC DNA]</scope>
    <source>
        <strain evidence="2 3">CBS 269.64</strain>
    </source>
</reference>
<dbReference type="OrthoDB" id="74460at2759"/>
<evidence type="ECO:0000256" key="1">
    <source>
        <dbReference type="SAM" id="MobiDB-lite"/>
    </source>
</evidence>
<evidence type="ECO:0000313" key="2">
    <source>
        <dbReference type="EMBL" id="OAL38709.1"/>
    </source>
</evidence>
<dbReference type="Proteomes" id="UP000185904">
    <property type="component" value="Unassembled WGS sequence"/>
</dbReference>
<dbReference type="Gene3D" id="2.100.10.30">
    <property type="entry name" value="Jacalin-like lectin domain"/>
    <property type="match status" value="1"/>
</dbReference>
<evidence type="ECO:0008006" key="4">
    <source>
        <dbReference type="Google" id="ProtNLM"/>
    </source>
</evidence>
<keyword evidence="3" id="KW-1185">Reference proteome</keyword>
<sequence>MPFFKELRRRSKASFRTSDSSTESNGTVPTAKSSSTLNSTPGSATPPSTYHANGSSHNVLDTVKSNGDTPPPVPQRPHVMVPSSNRNSMITLSPSGSNGTRVPPPTSAYAPKITSVLDNSVVYHKVLLVNGEIGDPNQKPLDGNLTVHHDKEGQAFPPTNWPVSDSYFKALVYLSPGWNRIRFDFTSPTLSQHSAGSAPTMHSSYIMLNYLPLNSAPPLQLVILVGSDSPCTYDAVPQRIQNEGNDLSMATRKFRMAAHLWQTFTAEQMYRHKFGRRCFRFEEEWQTGTLSMRDWEMGIMKNETRVHVVRADKTTAELQDLQYAQQHSPAAKKGELYSIAADAVKKYFSLRPGQKQHVACLLLDSHWDPEVGTIRAHAALGGTGDDLGLAIFGSHALQSYPSCIEEVVPSFMDCTRTDTKYVANDCNESGSSWEAANIGIGAHLHEVGHLFGCPHQENGVMLRDYVRLNRTFLVKEPYSTRTKSQGLKVCRQEDECGWHRLDVLRFRYHPCFRLPSDEPLPQDDSIQYFPVGNGRVICSAPSGISFIEIRTEGDDLCRQWIDYTSADPRHSAIPRQITVVEADIRARLPEDKKKAKLSLTIFCASSRSEKIEDLEDLLSKKYVVNLPHVKQAPKRDEGLTMNALNNVVGLGKSFESRLGFRSKKLGHSQLEGSQPQELILESIHLQTKLLTSVRVYHGFALDGIEFCYEDGHSQLFGKRGGKPGGDEFFLDTRRGETILGFYLRAGLWVDGIEILTSTGRRSGVFGNATGGSGYVTAVPAPFVSYILTSPQTYLDGAPRVQSCRDFGKLWGLGRRFPDHYYTLMSSWR</sequence>
<accession>A0A178D976</accession>
<dbReference type="EMBL" id="LVCJ01000008">
    <property type="protein sequence ID" value="OAL38709.1"/>
    <property type="molecule type" value="Genomic_DNA"/>
</dbReference>
<evidence type="ECO:0000313" key="3">
    <source>
        <dbReference type="Proteomes" id="UP000185904"/>
    </source>
</evidence>
<feature type="compositionally biased region" description="Polar residues" evidence="1">
    <location>
        <begin position="14"/>
        <end position="68"/>
    </location>
</feature>
<gene>
    <name evidence="2" type="ORF">AYO20_01915</name>
</gene>
<protein>
    <recommendedName>
        <fullName evidence="4">Jacalin-type lectin domain-containing protein</fullName>
    </recommendedName>
</protein>
<dbReference type="PANTHER" id="PTHR21054:SF2">
    <property type="entry name" value="MIP04191P"/>
    <property type="match status" value="1"/>
</dbReference>
<feature type="region of interest" description="Disordered" evidence="1">
    <location>
        <begin position="1"/>
        <end position="106"/>
    </location>
</feature>
<dbReference type="InterPro" id="IPR036404">
    <property type="entry name" value="Jacalin-like_lectin_dom_sf"/>
</dbReference>
<dbReference type="InterPro" id="IPR021917">
    <property type="entry name" value="Unchr_Zn-peptidase-like"/>
</dbReference>
<dbReference type="AlphaFoldDB" id="A0A178D976"/>
<dbReference type="PANTHER" id="PTHR21054">
    <property type="entry name" value="ZINC METALLOPROTEINASE-RELATED"/>
    <property type="match status" value="1"/>
</dbReference>
<dbReference type="Pfam" id="PF12044">
    <property type="entry name" value="Metallopep"/>
    <property type="match status" value="1"/>
</dbReference>
<dbReference type="GO" id="GO:0005737">
    <property type="term" value="C:cytoplasm"/>
    <property type="evidence" value="ECO:0007669"/>
    <property type="project" value="TreeGrafter"/>
</dbReference>